<reference evidence="1 2" key="1">
    <citation type="submission" date="2021-06" db="EMBL/GenBank/DDBJ databases">
        <title>Whole genome sequences of Flavobacterium sp. KK2020170 and assembly.</title>
        <authorList>
            <person name="Kitahara K."/>
            <person name="Miyoshi S."/>
            <person name="Uesaka K."/>
        </authorList>
    </citation>
    <scope>NUCLEOTIDE SEQUENCE [LARGE SCALE GENOMIC DNA]</scope>
    <source>
        <strain evidence="1 2">KK2020170</strain>
    </source>
</reference>
<sequence length="246" mass="28452">MNWVAIFNRLFEIINTQGDTYYGGTRFLNTVREVNYGVPAYQTFIDERRQQNKSTSRRDYYFDLFMEQPENDRRQIVTSILDTVGHLEPEKNEAIRQLLGQAAQVQGPQAQIPEDIWNSDRLIEYLERMDTSINEGNYGHTLTLSYTCLEGFYKSFIRERIPAQAALTELTPMAVQIRNFIKTQLDANGIEYPDQVLTLISTVTNAVCNARNNFSDSHSGNRAEKWVAVYLRDNVNSIIKMILNFI</sequence>
<dbReference type="RefSeq" id="WP_221257722.1">
    <property type="nucleotide sequence ID" value="NZ_AP024749.1"/>
</dbReference>
<evidence type="ECO:0000313" key="1">
    <source>
        <dbReference type="EMBL" id="BCY28603.1"/>
    </source>
</evidence>
<name>A0ABN6HVZ9_9FLAO</name>
<keyword evidence="2" id="KW-1185">Reference proteome</keyword>
<gene>
    <name evidence="1" type="ORF">KK2020170_14710</name>
</gene>
<protein>
    <recommendedName>
        <fullName evidence="3">Abortive infection C-terminus</fullName>
    </recommendedName>
</protein>
<organism evidence="1 2">
    <name type="scientific">Flavobacterium okayamense</name>
    <dbReference type="NCBI Taxonomy" id="2830782"/>
    <lineage>
        <taxon>Bacteria</taxon>
        <taxon>Pseudomonadati</taxon>
        <taxon>Bacteroidota</taxon>
        <taxon>Flavobacteriia</taxon>
        <taxon>Flavobacteriales</taxon>
        <taxon>Flavobacteriaceae</taxon>
        <taxon>Flavobacterium</taxon>
    </lineage>
</organism>
<dbReference type="EMBL" id="AP024749">
    <property type="protein sequence ID" value="BCY28603.1"/>
    <property type="molecule type" value="Genomic_DNA"/>
</dbReference>
<proteinExistence type="predicted"/>
<evidence type="ECO:0000313" key="2">
    <source>
        <dbReference type="Proteomes" id="UP000825258"/>
    </source>
</evidence>
<dbReference type="Proteomes" id="UP000825258">
    <property type="component" value="Chromosome"/>
</dbReference>
<accession>A0ABN6HVZ9</accession>
<evidence type="ECO:0008006" key="3">
    <source>
        <dbReference type="Google" id="ProtNLM"/>
    </source>
</evidence>